<keyword evidence="1" id="KW-0812">Transmembrane</keyword>
<dbReference type="RefSeq" id="WP_378987649.1">
    <property type="nucleotide sequence ID" value="NZ_JBHSBW010000013.1"/>
</dbReference>
<sequence length="352" mass="41566">MVKKSAFNFPIVLEIFIWLFYVSFYKYSYYLESSDLPHIPHNDLPYLQICLYAILTTLGLVPYYRYLVPMLLTLKKYFWLFIITFVYFIFVLPFFNDAVAWTFIKITNGMVVNSFFVSAYEGYFLDWNLIMTDSIAFLCIAFSRFSFHNEYLRHKIETDHLQLQLSQLKTQLQPHFLFNTLNSLYGMSLTRSMETPRFILLLSQMMQYILYDCNSEEVLLANEIEFFKGYFEIEQKKFPGAKISLAIQDNLPELKIPPLLYLPLVENSFKHGRHKLEDNFGVEAYIKLEGSTLIFIIKNELLPNQQDTNINPRGGIGLSNIQKRLELYYPKKHKMIVNRTANEYIVNLDITV</sequence>
<dbReference type="PANTHER" id="PTHR34220:SF7">
    <property type="entry name" value="SENSOR HISTIDINE KINASE YPDA"/>
    <property type="match status" value="1"/>
</dbReference>
<proteinExistence type="predicted"/>
<feature type="transmembrane region" description="Helical" evidence="1">
    <location>
        <begin position="124"/>
        <end position="145"/>
    </location>
</feature>
<keyword evidence="1" id="KW-1133">Transmembrane helix</keyword>
<dbReference type="EC" id="2.7.13.3" evidence="3"/>
<dbReference type="InterPro" id="IPR010559">
    <property type="entry name" value="Sig_transdc_His_kin_internal"/>
</dbReference>
<accession>A0ABV8PCJ3</accession>
<gene>
    <name evidence="3" type="ORF">ACFOWA_17600</name>
</gene>
<dbReference type="Pfam" id="PF06580">
    <property type="entry name" value="His_kinase"/>
    <property type="match status" value="1"/>
</dbReference>
<dbReference type="EMBL" id="JBHSBW010000013">
    <property type="protein sequence ID" value="MFC4213015.1"/>
    <property type="molecule type" value="Genomic_DNA"/>
</dbReference>
<feature type="domain" description="Signal transduction histidine kinase internal region" evidence="2">
    <location>
        <begin position="164"/>
        <end position="239"/>
    </location>
</feature>
<dbReference type="GO" id="GO:0004673">
    <property type="term" value="F:protein histidine kinase activity"/>
    <property type="evidence" value="ECO:0007669"/>
    <property type="project" value="UniProtKB-EC"/>
</dbReference>
<feature type="transmembrane region" description="Helical" evidence="1">
    <location>
        <begin position="78"/>
        <end position="104"/>
    </location>
</feature>
<evidence type="ECO:0000313" key="4">
    <source>
        <dbReference type="Proteomes" id="UP001595789"/>
    </source>
</evidence>
<feature type="transmembrane region" description="Helical" evidence="1">
    <location>
        <begin position="7"/>
        <end position="25"/>
    </location>
</feature>
<protein>
    <submittedName>
        <fullName evidence="3">Sensor histidine kinase</fullName>
        <ecNumber evidence="3">2.7.13.3</ecNumber>
    </submittedName>
</protein>
<keyword evidence="4" id="KW-1185">Reference proteome</keyword>
<evidence type="ECO:0000259" key="2">
    <source>
        <dbReference type="Pfam" id="PF06580"/>
    </source>
</evidence>
<evidence type="ECO:0000313" key="3">
    <source>
        <dbReference type="EMBL" id="MFC4213015.1"/>
    </source>
</evidence>
<keyword evidence="3" id="KW-0808">Transferase</keyword>
<keyword evidence="3" id="KW-0418">Kinase</keyword>
<dbReference type="PANTHER" id="PTHR34220">
    <property type="entry name" value="SENSOR HISTIDINE KINASE YPDA"/>
    <property type="match status" value="1"/>
</dbReference>
<feature type="transmembrane region" description="Helical" evidence="1">
    <location>
        <begin position="45"/>
        <end position="66"/>
    </location>
</feature>
<reference evidence="4" key="1">
    <citation type="journal article" date="2019" name="Int. J. Syst. Evol. Microbiol.">
        <title>The Global Catalogue of Microorganisms (GCM) 10K type strain sequencing project: providing services to taxonomists for standard genome sequencing and annotation.</title>
        <authorList>
            <consortium name="The Broad Institute Genomics Platform"/>
            <consortium name="The Broad Institute Genome Sequencing Center for Infectious Disease"/>
            <person name="Wu L."/>
            <person name="Ma J."/>
        </authorList>
    </citation>
    <scope>NUCLEOTIDE SEQUENCE [LARGE SCALE GENOMIC DNA]</scope>
    <source>
        <strain evidence="4">CCM 8691</strain>
    </source>
</reference>
<dbReference type="InterPro" id="IPR050640">
    <property type="entry name" value="Bact_2-comp_sensor_kinase"/>
</dbReference>
<name>A0ABV8PCJ3_9SPHI</name>
<organism evidence="3 4">
    <name type="scientific">Pedobacter lithocola</name>
    <dbReference type="NCBI Taxonomy" id="1908239"/>
    <lineage>
        <taxon>Bacteria</taxon>
        <taxon>Pseudomonadati</taxon>
        <taxon>Bacteroidota</taxon>
        <taxon>Sphingobacteriia</taxon>
        <taxon>Sphingobacteriales</taxon>
        <taxon>Sphingobacteriaceae</taxon>
        <taxon>Pedobacter</taxon>
    </lineage>
</organism>
<keyword evidence="1" id="KW-0472">Membrane</keyword>
<evidence type="ECO:0000256" key="1">
    <source>
        <dbReference type="SAM" id="Phobius"/>
    </source>
</evidence>
<comment type="caution">
    <text evidence="3">The sequence shown here is derived from an EMBL/GenBank/DDBJ whole genome shotgun (WGS) entry which is preliminary data.</text>
</comment>
<dbReference type="Proteomes" id="UP001595789">
    <property type="component" value="Unassembled WGS sequence"/>
</dbReference>